<keyword evidence="2" id="KW-0472">Membrane</keyword>
<protein>
    <submittedName>
        <fullName evidence="3">Uncharacterized protein</fullName>
    </submittedName>
</protein>
<reference evidence="3" key="1">
    <citation type="journal article" date="2018" name="DNA Res.">
        <title>Multiple hybrid de novo genome assembly of finger millet, an orphan allotetraploid crop.</title>
        <authorList>
            <person name="Hatakeyama M."/>
            <person name="Aluri S."/>
            <person name="Balachadran M.T."/>
            <person name="Sivarajan S.R."/>
            <person name="Patrignani A."/>
            <person name="Gruter S."/>
            <person name="Poveda L."/>
            <person name="Shimizu-Inatsugi R."/>
            <person name="Baeten J."/>
            <person name="Francoijs K.J."/>
            <person name="Nataraja K.N."/>
            <person name="Reddy Y.A.N."/>
            <person name="Phadnis S."/>
            <person name="Ravikumar R.L."/>
            <person name="Schlapbach R."/>
            <person name="Sreeman S.M."/>
            <person name="Shimizu K.K."/>
        </authorList>
    </citation>
    <scope>NUCLEOTIDE SEQUENCE</scope>
</reference>
<evidence type="ECO:0000313" key="4">
    <source>
        <dbReference type="Proteomes" id="UP001054889"/>
    </source>
</evidence>
<feature type="region of interest" description="Disordered" evidence="1">
    <location>
        <begin position="258"/>
        <end position="283"/>
    </location>
</feature>
<evidence type="ECO:0000256" key="2">
    <source>
        <dbReference type="SAM" id="Phobius"/>
    </source>
</evidence>
<dbReference type="AlphaFoldDB" id="A0AAV5ESM9"/>
<dbReference type="EMBL" id="BQKI01000078">
    <property type="protein sequence ID" value="GJN25818.1"/>
    <property type="molecule type" value="Genomic_DNA"/>
</dbReference>
<feature type="transmembrane region" description="Helical" evidence="2">
    <location>
        <begin position="384"/>
        <end position="404"/>
    </location>
</feature>
<gene>
    <name evidence="3" type="primary">gb13698</name>
    <name evidence="3" type="ORF">PR202_gb13698</name>
</gene>
<sequence length="409" mass="45517">MASAAHKLDDRRAEDDARWSQVMDSLDLLFAKMGQLEERVGDIDDNQNDALARLELNSRVLEGATHEQHLLAQRVEATGVALERIAFDLERRRDRDLSNGNQDSRHPGSRIGEEDSFHNVFAAHPHASVRGRRDPGDGGVGGGAYGHHRCRDEGGGRGGVIGGGRQEAVDMIHRDLGVPLTASMPGVRWKARTVTQKVVVLGTIITCPRCRFQSLMVLIRGLKDSLRDTVQSQVPDSVERAMLLAQIQQEALDRTNSRFSKPGTQVRGGVSVPKSESRNTASSDYWKERQLRDYRRANNLCYFCGDKFDGDHLTKCTKRPKAQLNQLTIEDMETELTESVLNVLEQEELEQDITKAGYSRNTEMAKKSPALAAMNRKFGMIHGLSSLANILAFGSLAMHSWYLASKLDR</sequence>
<accession>A0AAV5ESM9</accession>
<name>A0AAV5ESM9_ELECO</name>
<feature type="region of interest" description="Disordered" evidence="1">
    <location>
        <begin position="96"/>
        <end position="115"/>
    </location>
</feature>
<organism evidence="3 4">
    <name type="scientific">Eleusine coracana subsp. coracana</name>
    <dbReference type="NCBI Taxonomy" id="191504"/>
    <lineage>
        <taxon>Eukaryota</taxon>
        <taxon>Viridiplantae</taxon>
        <taxon>Streptophyta</taxon>
        <taxon>Embryophyta</taxon>
        <taxon>Tracheophyta</taxon>
        <taxon>Spermatophyta</taxon>
        <taxon>Magnoliopsida</taxon>
        <taxon>Liliopsida</taxon>
        <taxon>Poales</taxon>
        <taxon>Poaceae</taxon>
        <taxon>PACMAD clade</taxon>
        <taxon>Chloridoideae</taxon>
        <taxon>Cynodonteae</taxon>
        <taxon>Eleusininae</taxon>
        <taxon>Eleusine</taxon>
    </lineage>
</organism>
<comment type="caution">
    <text evidence="3">The sequence shown here is derived from an EMBL/GenBank/DDBJ whole genome shotgun (WGS) entry which is preliminary data.</text>
</comment>
<proteinExistence type="predicted"/>
<keyword evidence="2" id="KW-0812">Transmembrane</keyword>
<evidence type="ECO:0000313" key="3">
    <source>
        <dbReference type="EMBL" id="GJN25818.1"/>
    </source>
</evidence>
<dbReference type="PANTHER" id="PTHR23241">
    <property type="entry name" value="LATE EMBRYOGENESIS ABUNDANT PLANTS LEA-RELATED"/>
    <property type="match status" value="1"/>
</dbReference>
<keyword evidence="4" id="KW-1185">Reference proteome</keyword>
<reference evidence="3" key="2">
    <citation type="submission" date="2021-12" db="EMBL/GenBank/DDBJ databases">
        <title>Resequencing data analysis of finger millet.</title>
        <authorList>
            <person name="Hatakeyama M."/>
            <person name="Aluri S."/>
            <person name="Balachadran M.T."/>
            <person name="Sivarajan S.R."/>
            <person name="Poveda L."/>
            <person name="Shimizu-Inatsugi R."/>
            <person name="Schlapbach R."/>
            <person name="Sreeman S.M."/>
            <person name="Shimizu K.K."/>
        </authorList>
    </citation>
    <scope>NUCLEOTIDE SEQUENCE</scope>
</reference>
<dbReference type="Proteomes" id="UP001054889">
    <property type="component" value="Unassembled WGS sequence"/>
</dbReference>
<dbReference type="PANTHER" id="PTHR23241:SF103">
    <property type="entry name" value="OS11G0673100 PROTEIN"/>
    <property type="match status" value="1"/>
</dbReference>
<keyword evidence="2" id="KW-1133">Transmembrane helix</keyword>
<dbReference type="InterPro" id="IPR053009">
    <property type="entry name" value="Xanthocillin_Biosynth-Assoc"/>
</dbReference>
<evidence type="ECO:0000256" key="1">
    <source>
        <dbReference type="SAM" id="MobiDB-lite"/>
    </source>
</evidence>